<feature type="domain" description="Chemotaxis phosphatase CheX-like" evidence="2">
    <location>
        <begin position="56"/>
        <end position="127"/>
    </location>
</feature>
<evidence type="ECO:0000313" key="4">
    <source>
        <dbReference type="Proteomes" id="UP000315003"/>
    </source>
</evidence>
<dbReference type="EMBL" id="CP036272">
    <property type="protein sequence ID" value="QDT57796.1"/>
    <property type="molecule type" value="Genomic_DNA"/>
</dbReference>
<dbReference type="AlphaFoldDB" id="A0A517SNU4"/>
<proteinExistence type="predicted"/>
<protein>
    <recommendedName>
        <fullName evidence="2">Chemotaxis phosphatase CheX-like domain-containing protein</fullName>
    </recommendedName>
</protein>
<dbReference type="RefSeq" id="WP_145268499.1">
    <property type="nucleotide sequence ID" value="NZ_CP036272.1"/>
</dbReference>
<dbReference type="InterPro" id="IPR028976">
    <property type="entry name" value="CheC-like_sf"/>
</dbReference>
<keyword evidence="1" id="KW-0145">Chemotaxis</keyword>
<sequence length="162" mass="17420">MAPSATKPNDDSQVNMPIETADVDQMVEDLFSIMLGIPALQSPPSADGPGEDALQATVRISGQWNAEVKVVASMTLIERIASTMFSIDLNELEEEEKVDALGEAVNVIGGNVKGVLNGDCNLSLPCVGKPFDNECPNRLIASYDCEREPLIIELSVWDGQQT</sequence>
<dbReference type="Proteomes" id="UP000315003">
    <property type="component" value="Chromosome"/>
</dbReference>
<dbReference type="OrthoDB" id="5402373at2"/>
<gene>
    <name evidence="3" type="ORF">SV7mr_02810</name>
</gene>
<evidence type="ECO:0000313" key="3">
    <source>
        <dbReference type="EMBL" id="QDT57796.1"/>
    </source>
</evidence>
<dbReference type="GO" id="GO:0006935">
    <property type="term" value="P:chemotaxis"/>
    <property type="evidence" value="ECO:0007669"/>
    <property type="project" value="UniProtKB-KW"/>
</dbReference>
<organism evidence="3 4">
    <name type="scientific">Stieleria bergensis</name>
    <dbReference type="NCBI Taxonomy" id="2528025"/>
    <lineage>
        <taxon>Bacteria</taxon>
        <taxon>Pseudomonadati</taxon>
        <taxon>Planctomycetota</taxon>
        <taxon>Planctomycetia</taxon>
        <taxon>Pirellulales</taxon>
        <taxon>Pirellulaceae</taxon>
        <taxon>Stieleria</taxon>
    </lineage>
</organism>
<name>A0A517SNU4_9BACT</name>
<dbReference type="Pfam" id="PF13690">
    <property type="entry name" value="CheX"/>
    <property type="match status" value="1"/>
</dbReference>
<dbReference type="InterPro" id="IPR028051">
    <property type="entry name" value="CheX-like_dom"/>
</dbReference>
<accession>A0A517SNU4</accession>
<evidence type="ECO:0000256" key="1">
    <source>
        <dbReference type="ARBA" id="ARBA00022500"/>
    </source>
</evidence>
<evidence type="ECO:0000259" key="2">
    <source>
        <dbReference type="Pfam" id="PF13690"/>
    </source>
</evidence>
<reference evidence="3 4" key="1">
    <citation type="submission" date="2019-02" db="EMBL/GenBank/DDBJ databases">
        <title>Deep-cultivation of Planctomycetes and their phenomic and genomic characterization uncovers novel biology.</title>
        <authorList>
            <person name="Wiegand S."/>
            <person name="Jogler M."/>
            <person name="Boedeker C."/>
            <person name="Pinto D."/>
            <person name="Vollmers J."/>
            <person name="Rivas-Marin E."/>
            <person name="Kohn T."/>
            <person name="Peeters S.H."/>
            <person name="Heuer A."/>
            <person name="Rast P."/>
            <person name="Oberbeckmann S."/>
            <person name="Bunk B."/>
            <person name="Jeske O."/>
            <person name="Meyerdierks A."/>
            <person name="Storesund J.E."/>
            <person name="Kallscheuer N."/>
            <person name="Luecker S."/>
            <person name="Lage O.M."/>
            <person name="Pohl T."/>
            <person name="Merkel B.J."/>
            <person name="Hornburger P."/>
            <person name="Mueller R.-W."/>
            <person name="Bruemmer F."/>
            <person name="Labrenz M."/>
            <person name="Spormann A.M."/>
            <person name="Op den Camp H."/>
            <person name="Overmann J."/>
            <person name="Amann R."/>
            <person name="Jetten M.S.M."/>
            <person name="Mascher T."/>
            <person name="Medema M.H."/>
            <person name="Devos D.P."/>
            <person name="Kaster A.-K."/>
            <person name="Ovreas L."/>
            <person name="Rohde M."/>
            <person name="Galperin M.Y."/>
            <person name="Jogler C."/>
        </authorList>
    </citation>
    <scope>NUCLEOTIDE SEQUENCE [LARGE SCALE GENOMIC DNA]</scope>
    <source>
        <strain evidence="3 4">SV_7m_r</strain>
    </source>
</reference>
<keyword evidence="4" id="KW-1185">Reference proteome</keyword>
<dbReference type="SUPFAM" id="SSF103039">
    <property type="entry name" value="CheC-like"/>
    <property type="match status" value="1"/>
</dbReference>
<dbReference type="Gene3D" id="3.40.1550.10">
    <property type="entry name" value="CheC-like"/>
    <property type="match status" value="1"/>
</dbReference>